<organism evidence="2 3">
    <name type="scientific">Salix brachista</name>
    <dbReference type="NCBI Taxonomy" id="2182728"/>
    <lineage>
        <taxon>Eukaryota</taxon>
        <taxon>Viridiplantae</taxon>
        <taxon>Streptophyta</taxon>
        <taxon>Embryophyta</taxon>
        <taxon>Tracheophyta</taxon>
        <taxon>Spermatophyta</taxon>
        <taxon>Magnoliopsida</taxon>
        <taxon>eudicotyledons</taxon>
        <taxon>Gunneridae</taxon>
        <taxon>Pentapetalae</taxon>
        <taxon>rosids</taxon>
        <taxon>fabids</taxon>
        <taxon>Malpighiales</taxon>
        <taxon>Salicaceae</taxon>
        <taxon>Saliceae</taxon>
        <taxon>Salix</taxon>
    </lineage>
</organism>
<feature type="compositionally biased region" description="Basic and acidic residues" evidence="1">
    <location>
        <begin position="65"/>
        <end position="77"/>
    </location>
</feature>
<reference evidence="3" key="1">
    <citation type="journal article" date="2019" name="Gigascience">
        <title>De novo genome assembly of the endangered Acer yangbiense, a plant species with extremely small populations endemic to Yunnan Province, China.</title>
        <authorList>
            <person name="Yang J."/>
            <person name="Wariss H.M."/>
            <person name="Tao L."/>
            <person name="Zhang R."/>
            <person name="Yun Q."/>
            <person name="Hollingsworth P."/>
            <person name="Dao Z."/>
            <person name="Luo G."/>
            <person name="Guo H."/>
            <person name="Ma Y."/>
            <person name="Sun W."/>
        </authorList>
    </citation>
    <scope>NUCLEOTIDE SEQUENCE [LARGE SCALE GENOMIC DNA]</scope>
    <source>
        <strain evidence="3">cv. br00</strain>
    </source>
</reference>
<name>A0A5N5NEQ2_9ROSI</name>
<sequence>MLVMIKTRLRLINGSRQTGNPFSGRQRGVGISTRMKVNEVILVLLALLLLTEALSEAIPRFKHQEITQGKDREEKRSSSGGGRSSRGGGRRSRRPRGSSNCDPLFQYLFGTCGQWPFPTPPSPDNPFQPSPRPSPPGRRAPPLPPLVPSPPPPLPLNQLCHHQMIDEFTPSPPLTPIFSPPSTDQPNMPPDEFAPPPPLPLFNPTPLAPIFSPPVPDDQPPQFPFLPPKEPYTFTPPIESATPNAPDLYFPPPSMPEIPENPQDPLPFPNYVPPAPDAA</sequence>
<evidence type="ECO:0000313" key="2">
    <source>
        <dbReference type="EMBL" id="KAB5564896.1"/>
    </source>
</evidence>
<evidence type="ECO:0000313" key="3">
    <source>
        <dbReference type="Proteomes" id="UP000326939"/>
    </source>
</evidence>
<gene>
    <name evidence="2" type="ORF">DKX38_004950</name>
</gene>
<proteinExistence type="predicted"/>
<feature type="region of interest" description="Disordered" evidence="1">
    <location>
        <begin position="115"/>
        <end position="156"/>
    </location>
</feature>
<dbReference type="AlphaFoldDB" id="A0A5N5NEQ2"/>
<comment type="caution">
    <text evidence="2">The sequence shown here is derived from an EMBL/GenBank/DDBJ whole genome shotgun (WGS) entry which is preliminary data.</text>
</comment>
<dbReference type="EMBL" id="VDCV01000003">
    <property type="protein sequence ID" value="KAB5564896.1"/>
    <property type="molecule type" value="Genomic_DNA"/>
</dbReference>
<protein>
    <submittedName>
        <fullName evidence="2">Uncharacterized protein</fullName>
    </submittedName>
</protein>
<accession>A0A5N5NEQ2</accession>
<feature type="region of interest" description="Disordered" evidence="1">
    <location>
        <begin position="171"/>
        <end position="279"/>
    </location>
</feature>
<dbReference type="Proteomes" id="UP000326939">
    <property type="component" value="Chromosome 3"/>
</dbReference>
<feature type="compositionally biased region" description="Pro residues" evidence="1">
    <location>
        <begin position="117"/>
        <end position="155"/>
    </location>
</feature>
<feature type="region of interest" description="Disordered" evidence="1">
    <location>
        <begin position="65"/>
        <end position="101"/>
    </location>
</feature>
<evidence type="ECO:0000256" key="1">
    <source>
        <dbReference type="SAM" id="MobiDB-lite"/>
    </source>
</evidence>
<feature type="compositionally biased region" description="Pro residues" evidence="1">
    <location>
        <begin position="262"/>
        <end position="279"/>
    </location>
</feature>
<keyword evidence="3" id="KW-1185">Reference proteome</keyword>
<feature type="compositionally biased region" description="Pro residues" evidence="1">
    <location>
        <begin position="187"/>
        <end position="230"/>
    </location>
</feature>